<dbReference type="NCBIfam" id="TIGR01200">
    <property type="entry name" value="GLPGLI"/>
    <property type="match status" value="1"/>
</dbReference>
<proteinExistence type="predicted"/>
<dbReference type="AlphaFoldDB" id="A0AAU6WLX3"/>
<name>A0AAU6WLX3_9FLAO</name>
<dbReference type="RefSeq" id="WP_294202941.1">
    <property type="nucleotide sequence ID" value="NZ_CP154834.1"/>
</dbReference>
<organism evidence="1 2">
    <name type="scientific">Chryseobacterium endophyticum</name>
    <dbReference type="NCBI Taxonomy" id="1854762"/>
    <lineage>
        <taxon>Bacteria</taxon>
        <taxon>Pseudomonadati</taxon>
        <taxon>Bacteroidota</taxon>
        <taxon>Flavobacteriia</taxon>
        <taxon>Flavobacteriales</taxon>
        <taxon>Weeksellaceae</taxon>
        <taxon>Chryseobacterium group</taxon>
        <taxon>Chryseobacterium</taxon>
    </lineage>
</organism>
<evidence type="ECO:0000313" key="2">
    <source>
        <dbReference type="Proteomes" id="UP001463665"/>
    </source>
</evidence>
<dbReference type="InterPro" id="IPR005901">
    <property type="entry name" value="GLPGLI"/>
</dbReference>
<evidence type="ECO:0000313" key="1">
    <source>
        <dbReference type="EMBL" id="XAO72942.1"/>
    </source>
</evidence>
<dbReference type="Proteomes" id="UP001463665">
    <property type="component" value="Chromosome"/>
</dbReference>
<sequence>MKNNMNKLFFTFLVAGSFMKSQTQRFIYDVTYKKDSASTVRTKENYHLDVENENVTYYTRDFFVADSLISNNLKFPDGAKLNTSSIIFHKKGNDQFEEFDLLEGSTILKLQSAESQNWKLTKESRKVKNLTLQKAITTYGGRNWTAWFTKEIPFQEGPYTFHGLPGLIIELYDDKDNYRFELVKSVKIAGMQKNQFIEMSRQMSVPVEWEKYKKTKLTYYESPVNFLKNASNRDQFYLNDGTMVNAANSREINDRLKANIKRYNNPINLEKAVAYP</sequence>
<dbReference type="EMBL" id="CP154834">
    <property type="protein sequence ID" value="XAO72942.1"/>
    <property type="molecule type" value="Genomic_DNA"/>
</dbReference>
<protein>
    <submittedName>
        <fullName evidence="1">GLPGLI family protein</fullName>
    </submittedName>
</protein>
<reference evidence="1 2" key="1">
    <citation type="submission" date="2024-04" db="EMBL/GenBank/DDBJ databases">
        <title>Genome sequencing and assembly of rice foliar adapted Chryseobacterium endophyticum OsEnb-ALM-A6.</title>
        <authorList>
            <person name="Kumar S."/>
            <person name="Javed M."/>
            <person name="Chouhan V."/>
            <person name="Charishma K."/>
            <person name="Patel A."/>
            <person name="Kumar M."/>
            <person name="Sahu K.P."/>
            <person name="Kumar A."/>
        </authorList>
    </citation>
    <scope>NUCLEOTIDE SEQUENCE [LARGE SCALE GENOMIC DNA]</scope>
    <source>
        <strain evidence="1 2">OsEnb-ALM-A6</strain>
    </source>
</reference>
<keyword evidence="2" id="KW-1185">Reference proteome</keyword>
<dbReference type="Pfam" id="PF09697">
    <property type="entry name" value="Porph_ging"/>
    <property type="match status" value="1"/>
</dbReference>
<gene>
    <name evidence="1" type="ORF">AAFP95_13925</name>
</gene>
<accession>A0AAU6WLX3</accession>